<gene>
    <name evidence="1" type="ORF">MENTE1834_LOCUS39227</name>
</gene>
<evidence type="ECO:0000313" key="1">
    <source>
        <dbReference type="EMBL" id="CAK5091391.1"/>
    </source>
</evidence>
<name>A0ACB1AK46_MELEN</name>
<dbReference type="EMBL" id="CAVMJV010000088">
    <property type="protein sequence ID" value="CAK5091391.1"/>
    <property type="molecule type" value="Genomic_DNA"/>
</dbReference>
<accession>A0ACB1AK46</accession>
<evidence type="ECO:0000313" key="2">
    <source>
        <dbReference type="Proteomes" id="UP001497535"/>
    </source>
</evidence>
<reference evidence="1" key="1">
    <citation type="submission" date="2023-11" db="EMBL/GenBank/DDBJ databases">
        <authorList>
            <person name="Poullet M."/>
        </authorList>
    </citation>
    <scope>NUCLEOTIDE SEQUENCE</scope>
    <source>
        <strain evidence="1">E1834</strain>
    </source>
</reference>
<comment type="caution">
    <text evidence="1">The sequence shown here is derived from an EMBL/GenBank/DDBJ whole genome shotgun (WGS) entry which is preliminary data.</text>
</comment>
<dbReference type="Proteomes" id="UP001497535">
    <property type="component" value="Unassembled WGS sequence"/>
</dbReference>
<sequence length="86" mass="10380">MIKSDVKSAKQKWKHLCDYYSKLKKPKASGSDGKDVKWPYLNLMNFLEGEKENCSRFYFSLYCIYKFIVGLIQFKQRLFQMMLKIY</sequence>
<keyword evidence="2" id="KW-1185">Reference proteome</keyword>
<organism evidence="1 2">
    <name type="scientific">Meloidogyne enterolobii</name>
    <name type="common">Root-knot nematode worm</name>
    <name type="synonym">Meloidogyne mayaguensis</name>
    <dbReference type="NCBI Taxonomy" id="390850"/>
    <lineage>
        <taxon>Eukaryota</taxon>
        <taxon>Metazoa</taxon>
        <taxon>Ecdysozoa</taxon>
        <taxon>Nematoda</taxon>
        <taxon>Chromadorea</taxon>
        <taxon>Rhabditida</taxon>
        <taxon>Tylenchina</taxon>
        <taxon>Tylenchomorpha</taxon>
        <taxon>Tylenchoidea</taxon>
        <taxon>Meloidogynidae</taxon>
        <taxon>Meloidogyninae</taxon>
        <taxon>Meloidogyne</taxon>
    </lineage>
</organism>
<protein>
    <submittedName>
        <fullName evidence="1">Uncharacterized protein</fullName>
    </submittedName>
</protein>
<proteinExistence type="predicted"/>